<dbReference type="SUPFAM" id="SSF46934">
    <property type="entry name" value="UBA-like"/>
    <property type="match status" value="1"/>
</dbReference>
<dbReference type="GO" id="GO:0031593">
    <property type="term" value="F:polyubiquitin modification-dependent protein binding"/>
    <property type="evidence" value="ECO:0007669"/>
    <property type="project" value="TreeGrafter"/>
</dbReference>
<dbReference type="AlphaFoldDB" id="A0A316V181"/>
<dbReference type="FunFam" id="3.10.20.90:FF:000205">
    <property type="entry name" value="2'-5'-oligoadenylate synthase-like protein 2"/>
    <property type="match status" value="1"/>
</dbReference>
<dbReference type="OrthoDB" id="267397at2759"/>
<dbReference type="PROSITE" id="PS50030">
    <property type="entry name" value="UBA"/>
    <property type="match status" value="1"/>
</dbReference>
<feature type="compositionally biased region" description="Low complexity" evidence="1">
    <location>
        <begin position="84"/>
        <end position="109"/>
    </location>
</feature>
<dbReference type="FunCoup" id="A0A316V181">
    <property type="interactions" value="365"/>
</dbReference>
<dbReference type="SUPFAM" id="SSF54236">
    <property type="entry name" value="Ubiquitin-like"/>
    <property type="match status" value="1"/>
</dbReference>
<proteinExistence type="predicted"/>
<dbReference type="PANTHER" id="PTHR10677">
    <property type="entry name" value="UBIQUILIN"/>
    <property type="match status" value="1"/>
</dbReference>
<dbReference type="InParanoid" id="A0A316V181"/>
<name>A0A316V181_9BASI</name>
<reference evidence="4 5" key="1">
    <citation type="journal article" date="2018" name="Mol. Biol. Evol.">
        <title>Broad Genomic Sampling Reveals a Smut Pathogenic Ancestry of the Fungal Clade Ustilaginomycotina.</title>
        <authorList>
            <person name="Kijpornyongpan T."/>
            <person name="Mondo S.J."/>
            <person name="Barry K."/>
            <person name="Sandor L."/>
            <person name="Lee J."/>
            <person name="Lipzen A."/>
            <person name="Pangilinan J."/>
            <person name="LaButti K."/>
            <person name="Hainaut M."/>
            <person name="Henrissat B."/>
            <person name="Grigoriev I.V."/>
            <person name="Spatafora J.W."/>
            <person name="Aime M.C."/>
        </authorList>
    </citation>
    <scope>NUCLEOTIDE SEQUENCE [LARGE SCALE GENOMIC DNA]</scope>
    <source>
        <strain evidence="4 5">MCA 3882</strain>
    </source>
</reference>
<dbReference type="STRING" id="1280837.A0A316V181"/>
<dbReference type="Gene3D" id="1.10.8.10">
    <property type="entry name" value="DNA helicase RuvA subunit, C-terminal domain"/>
    <property type="match status" value="1"/>
</dbReference>
<sequence>MAEDSQTITVNVKGPSEIKLSIEISLDSTVRGLKEKIAEKRNDIPAESQRLIYTGKVLKDEETLQSYKLQNNHTVHMVRSASRSAPSTGNPASSTAATGTTSTNANAPSGATGSAAQGVPSSFGAGQAFGSDPLAALNRADLAGPHMANLGRDMFQGFGMNPNDPNMFMTAMQSDEFRNQMRTMLSRPEVVDQIIASNPQLSSLPGIREMFQNEQFREFLLDPQSMARAAEFSRMMGGQGGAGGMGGLGGFGGGLGGFGGGAGAGAGAGRPTAGQAQWPPAGAFGTPSGGGDAAQRSTTEQQGATTGSPAQQAPNPFGGAGGGAGGFPMFDPALMQQILGGGAGGGAGGAGAGGNPFAALLGGGGAGGNRSSSDARPPEERFSEQLSQMQAMGLTDGSANLRALLISGGSVEGAMSILFDDPTAGAGNAGA</sequence>
<dbReference type="PANTHER" id="PTHR10677:SF3">
    <property type="entry name" value="FI07626P-RELATED"/>
    <property type="match status" value="1"/>
</dbReference>
<feature type="domain" description="Ubiquitin-like" evidence="3">
    <location>
        <begin position="8"/>
        <end position="84"/>
    </location>
</feature>
<organism evidence="4 5">
    <name type="scientific">Meira miltonrushii</name>
    <dbReference type="NCBI Taxonomy" id="1280837"/>
    <lineage>
        <taxon>Eukaryota</taxon>
        <taxon>Fungi</taxon>
        <taxon>Dikarya</taxon>
        <taxon>Basidiomycota</taxon>
        <taxon>Ustilaginomycotina</taxon>
        <taxon>Exobasidiomycetes</taxon>
        <taxon>Exobasidiales</taxon>
        <taxon>Brachybasidiaceae</taxon>
        <taxon>Meira</taxon>
    </lineage>
</organism>
<dbReference type="Proteomes" id="UP000245771">
    <property type="component" value="Unassembled WGS sequence"/>
</dbReference>
<accession>A0A316V181</accession>
<dbReference type="CDD" id="cd16106">
    <property type="entry name" value="Ubl_Dsk2p_like"/>
    <property type="match status" value="1"/>
</dbReference>
<evidence type="ECO:0000259" key="3">
    <source>
        <dbReference type="PROSITE" id="PS50053"/>
    </source>
</evidence>
<keyword evidence="5" id="KW-1185">Reference proteome</keyword>
<evidence type="ECO:0000259" key="2">
    <source>
        <dbReference type="PROSITE" id="PS50030"/>
    </source>
</evidence>
<dbReference type="Gene3D" id="3.10.20.90">
    <property type="entry name" value="Phosphatidylinositol 3-kinase Catalytic Subunit, Chain A, domain 1"/>
    <property type="match status" value="1"/>
</dbReference>
<feature type="domain" description="UBA" evidence="2">
    <location>
        <begin position="377"/>
        <end position="421"/>
    </location>
</feature>
<protein>
    <submittedName>
        <fullName evidence="4">Ubiquitin-domain-containing protein</fullName>
    </submittedName>
</protein>
<dbReference type="PROSITE" id="PS50053">
    <property type="entry name" value="UBIQUITIN_2"/>
    <property type="match status" value="1"/>
</dbReference>
<evidence type="ECO:0000313" key="5">
    <source>
        <dbReference type="Proteomes" id="UP000245771"/>
    </source>
</evidence>
<gene>
    <name evidence="4" type="ORF">FA14DRAFT_182898</name>
</gene>
<dbReference type="RefSeq" id="XP_025351534.1">
    <property type="nucleotide sequence ID" value="XM_025501261.1"/>
</dbReference>
<evidence type="ECO:0000256" key="1">
    <source>
        <dbReference type="SAM" id="MobiDB-lite"/>
    </source>
</evidence>
<dbReference type="EMBL" id="KZ819615">
    <property type="protein sequence ID" value="PWN31232.1"/>
    <property type="molecule type" value="Genomic_DNA"/>
</dbReference>
<feature type="region of interest" description="Disordered" evidence="1">
    <location>
        <begin position="263"/>
        <end position="325"/>
    </location>
</feature>
<feature type="compositionally biased region" description="Polar residues" evidence="1">
    <location>
        <begin position="295"/>
        <end position="308"/>
    </location>
</feature>
<dbReference type="InterPro" id="IPR009060">
    <property type="entry name" value="UBA-like_sf"/>
</dbReference>
<feature type="region of interest" description="Disordered" evidence="1">
    <location>
        <begin position="363"/>
        <end position="382"/>
    </location>
</feature>
<dbReference type="InterPro" id="IPR015496">
    <property type="entry name" value="Ubiquilin"/>
</dbReference>
<dbReference type="GO" id="GO:0006511">
    <property type="term" value="P:ubiquitin-dependent protein catabolic process"/>
    <property type="evidence" value="ECO:0007669"/>
    <property type="project" value="TreeGrafter"/>
</dbReference>
<dbReference type="GO" id="GO:0005829">
    <property type="term" value="C:cytosol"/>
    <property type="evidence" value="ECO:0007669"/>
    <property type="project" value="TreeGrafter"/>
</dbReference>
<dbReference type="InterPro" id="IPR015940">
    <property type="entry name" value="UBA"/>
</dbReference>
<dbReference type="SMART" id="SM00213">
    <property type="entry name" value="UBQ"/>
    <property type="match status" value="1"/>
</dbReference>
<dbReference type="GeneID" id="37023042"/>
<feature type="region of interest" description="Disordered" evidence="1">
    <location>
        <begin position="78"/>
        <end position="118"/>
    </location>
</feature>
<dbReference type="InterPro" id="IPR000626">
    <property type="entry name" value="Ubiquitin-like_dom"/>
</dbReference>
<dbReference type="Pfam" id="PF00240">
    <property type="entry name" value="ubiquitin"/>
    <property type="match status" value="1"/>
</dbReference>
<evidence type="ECO:0000313" key="4">
    <source>
        <dbReference type="EMBL" id="PWN31232.1"/>
    </source>
</evidence>
<dbReference type="SMART" id="SM00165">
    <property type="entry name" value="UBA"/>
    <property type="match status" value="1"/>
</dbReference>
<dbReference type="InterPro" id="IPR029071">
    <property type="entry name" value="Ubiquitin-like_domsf"/>
</dbReference>